<dbReference type="InterPro" id="IPR036691">
    <property type="entry name" value="Endo/exonu/phosph_ase_sf"/>
</dbReference>
<accession>A0A5M3MWS8</accession>
<evidence type="ECO:0000256" key="16">
    <source>
        <dbReference type="ARBA" id="ARBA00023015"/>
    </source>
</evidence>
<protein>
    <recommendedName>
        <fullName evidence="19">CCR4-Not complex 3'-5'-exoribonuclease subunit Ccr4</fullName>
        <ecNumber evidence="6">3.1.13.4</ecNumber>
    </recommendedName>
    <alternativeName>
        <fullName evidence="20">Carbon catabolite repressor protein 4</fullName>
    </alternativeName>
    <alternativeName>
        <fullName evidence="21">Cytoplasmic deadenylase</fullName>
    </alternativeName>
    <alternativeName>
        <fullName evidence="22">Glucose-repressible alcohol dehydrogenase transcriptional effector</fullName>
    </alternativeName>
</protein>
<dbReference type="OMA" id="PHYYARA"/>
<evidence type="ECO:0000256" key="21">
    <source>
        <dbReference type="ARBA" id="ARBA00031469"/>
    </source>
</evidence>
<evidence type="ECO:0000256" key="6">
    <source>
        <dbReference type="ARBA" id="ARBA00012161"/>
    </source>
</evidence>
<evidence type="ECO:0000256" key="12">
    <source>
        <dbReference type="ARBA" id="ARBA00022801"/>
    </source>
</evidence>
<proteinExistence type="inferred from homology"/>
<feature type="domain" description="Endonuclease/exonuclease/phosphatase" evidence="24">
    <location>
        <begin position="245"/>
        <end position="700"/>
    </location>
</feature>
<dbReference type="EC" id="3.1.13.4" evidence="6"/>
<dbReference type="PROSITE" id="PS51450">
    <property type="entry name" value="LRR"/>
    <property type="match status" value="1"/>
</dbReference>
<gene>
    <name evidence="25" type="ORF">CONPUDRAFT_71993</name>
</gene>
<dbReference type="InterPro" id="IPR001611">
    <property type="entry name" value="Leu-rich_rpt"/>
</dbReference>
<evidence type="ECO:0000313" key="25">
    <source>
        <dbReference type="EMBL" id="EIW83447.1"/>
    </source>
</evidence>
<feature type="compositionally biased region" description="Low complexity" evidence="23">
    <location>
        <begin position="46"/>
        <end position="77"/>
    </location>
</feature>
<comment type="catalytic activity">
    <reaction evidence="1">
        <text>Exonucleolytic cleavage of poly(A) to 5'-AMP.</text>
        <dbReference type="EC" id="3.1.13.4"/>
    </reaction>
</comment>
<keyword evidence="12" id="KW-0378">Hydrolase</keyword>
<dbReference type="Gene3D" id="3.60.10.10">
    <property type="entry name" value="Endonuclease/exonuclease/phosphatase"/>
    <property type="match status" value="2"/>
</dbReference>
<dbReference type="InterPro" id="IPR003591">
    <property type="entry name" value="Leu-rich_rpt_typical-subtyp"/>
</dbReference>
<comment type="cofactor">
    <cofactor evidence="2">
        <name>Mg(2+)</name>
        <dbReference type="ChEBI" id="CHEBI:18420"/>
    </cofactor>
</comment>
<keyword evidence="17" id="KW-0804">Transcription</keyword>
<dbReference type="Pfam" id="PF03372">
    <property type="entry name" value="Exo_endo_phos"/>
    <property type="match status" value="1"/>
</dbReference>
<dbReference type="GO" id="GO:0046872">
    <property type="term" value="F:metal ion binding"/>
    <property type="evidence" value="ECO:0007669"/>
    <property type="project" value="UniProtKB-KW"/>
</dbReference>
<keyword evidence="9" id="KW-0540">Nuclease</keyword>
<dbReference type="GO" id="GO:0004535">
    <property type="term" value="F:poly(A)-specific ribonuclease activity"/>
    <property type="evidence" value="ECO:0007669"/>
    <property type="project" value="UniProtKB-EC"/>
</dbReference>
<keyword evidence="14" id="KW-0460">Magnesium</keyword>
<keyword evidence="13" id="KW-0269">Exonuclease</keyword>
<dbReference type="InterPro" id="IPR050410">
    <property type="entry name" value="CCR4/nocturin_mRNA_transcr"/>
</dbReference>
<dbReference type="OrthoDB" id="428734at2759"/>
<evidence type="ECO:0000256" key="5">
    <source>
        <dbReference type="ARBA" id="ARBA00010774"/>
    </source>
</evidence>
<evidence type="ECO:0000256" key="17">
    <source>
        <dbReference type="ARBA" id="ARBA00023163"/>
    </source>
</evidence>
<evidence type="ECO:0000256" key="18">
    <source>
        <dbReference type="ARBA" id="ARBA00023242"/>
    </source>
</evidence>
<evidence type="ECO:0000313" key="26">
    <source>
        <dbReference type="Proteomes" id="UP000053558"/>
    </source>
</evidence>
<dbReference type="InterPro" id="IPR005135">
    <property type="entry name" value="Endo/exonuclease/phosphatase"/>
</dbReference>
<organism evidence="25 26">
    <name type="scientific">Coniophora puteana (strain RWD-64-598)</name>
    <name type="common">Brown rot fungus</name>
    <dbReference type="NCBI Taxonomy" id="741705"/>
    <lineage>
        <taxon>Eukaryota</taxon>
        <taxon>Fungi</taxon>
        <taxon>Dikarya</taxon>
        <taxon>Basidiomycota</taxon>
        <taxon>Agaricomycotina</taxon>
        <taxon>Agaricomycetes</taxon>
        <taxon>Agaricomycetidae</taxon>
        <taxon>Boletales</taxon>
        <taxon>Coniophorineae</taxon>
        <taxon>Coniophoraceae</taxon>
        <taxon>Coniophora</taxon>
    </lineage>
</organism>
<dbReference type="GO" id="GO:0005634">
    <property type="term" value="C:nucleus"/>
    <property type="evidence" value="ECO:0007669"/>
    <property type="project" value="UniProtKB-SubCell"/>
</dbReference>
<evidence type="ECO:0000256" key="8">
    <source>
        <dbReference type="ARBA" id="ARBA00022614"/>
    </source>
</evidence>
<name>A0A5M3MWS8_CONPW</name>
<evidence type="ECO:0000256" key="22">
    <source>
        <dbReference type="ARBA" id="ARBA00033317"/>
    </source>
</evidence>
<keyword evidence="18" id="KW-0539">Nucleus</keyword>
<feature type="compositionally biased region" description="Low complexity" evidence="23">
    <location>
        <begin position="486"/>
        <end position="496"/>
    </location>
</feature>
<keyword evidence="26" id="KW-1185">Reference proteome</keyword>
<keyword evidence="10" id="KW-0479">Metal-binding</keyword>
<dbReference type="Pfam" id="PF13855">
    <property type="entry name" value="LRR_8"/>
    <property type="match status" value="1"/>
</dbReference>
<keyword evidence="11" id="KW-0677">Repeat</keyword>
<dbReference type="Proteomes" id="UP000053558">
    <property type="component" value="Unassembled WGS sequence"/>
</dbReference>
<dbReference type="SUPFAM" id="SSF56219">
    <property type="entry name" value="DNase I-like"/>
    <property type="match status" value="1"/>
</dbReference>
<evidence type="ECO:0000256" key="15">
    <source>
        <dbReference type="ARBA" id="ARBA00022884"/>
    </source>
</evidence>
<evidence type="ECO:0000256" key="10">
    <source>
        <dbReference type="ARBA" id="ARBA00022723"/>
    </source>
</evidence>
<comment type="subcellular location">
    <subcellularLocation>
        <location evidence="4">Cytoplasm</location>
    </subcellularLocation>
    <subcellularLocation>
        <location evidence="3">Nucleus</location>
    </subcellularLocation>
</comment>
<dbReference type="AlphaFoldDB" id="A0A5M3MWS8"/>
<keyword evidence="8" id="KW-0433">Leucine-rich repeat</keyword>
<feature type="region of interest" description="Disordered" evidence="23">
    <location>
        <begin position="1"/>
        <end position="80"/>
    </location>
</feature>
<feature type="region of interest" description="Disordered" evidence="23">
    <location>
        <begin position="471"/>
        <end position="506"/>
    </location>
</feature>
<dbReference type="PANTHER" id="PTHR12121:SF100">
    <property type="entry name" value="POLY(A)-SPECIFIC RIBONUCLEASE"/>
    <property type="match status" value="1"/>
</dbReference>
<reference evidence="26" key="1">
    <citation type="journal article" date="2012" name="Science">
        <title>The Paleozoic origin of enzymatic lignin decomposition reconstructed from 31 fungal genomes.</title>
        <authorList>
            <person name="Floudas D."/>
            <person name="Binder M."/>
            <person name="Riley R."/>
            <person name="Barry K."/>
            <person name="Blanchette R.A."/>
            <person name="Henrissat B."/>
            <person name="Martinez A.T."/>
            <person name="Otillar R."/>
            <person name="Spatafora J.W."/>
            <person name="Yadav J.S."/>
            <person name="Aerts A."/>
            <person name="Benoit I."/>
            <person name="Boyd A."/>
            <person name="Carlson A."/>
            <person name="Copeland A."/>
            <person name="Coutinho P.M."/>
            <person name="de Vries R.P."/>
            <person name="Ferreira P."/>
            <person name="Findley K."/>
            <person name="Foster B."/>
            <person name="Gaskell J."/>
            <person name="Glotzer D."/>
            <person name="Gorecki P."/>
            <person name="Heitman J."/>
            <person name="Hesse C."/>
            <person name="Hori C."/>
            <person name="Igarashi K."/>
            <person name="Jurgens J.A."/>
            <person name="Kallen N."/>
            <person name="Kersten P."/>
            <person name="Kohler A."/>
            <person name="Kuees U."/>
            <person name="Kumar T.K.A."/>
            <person name="Kuo A."/>
            <person name="LaButti K."/>
            <person name="Larrondo L.F."/>
            <person name="Lindquist E."/>
            <person name="Ling A."/>
            <person name="Lombard V."/>
            <person name="Lucas S."/>
            <person name="Lundell T."/>
            <person name="Martin R."/>
            <person name="McLaughlin D.J."/>
            <person name="Morgenstern I."/>
            <person name="Morin E."/>
            <person name="Murat C."/>
            <person name="Nagy L.G."/>
            <person name="Nolan M."/>
            <person name="Ohm R.A."/>
            <person name="Patyshakuliyeva A."/>
            <person name="Rokas A."/>
            <person name="Ruiz-Duenas F.J."/>
            <person name="Sabat G."/>
            <person name="Salamov A."/>
            <person name="Samejima M."/>
            <person name="Schmutz J."/>
            <person name="Slot J.C."/>
            <person name="St John F."/>
            <person name="Stenlid J."/>
            <person name="Sun H."/>
            <person name="Sun S."/>
            <person name="Syed K."/>
            <person name="Tsang A."/>
            <person name="Wiebenga A."/>
            <person name="Young D."/>
            <person name="Pisabarro A."/>
            <person name="Eastwood D.C."/>
            <person name="Martin F."/>
            <person name="Cullen D."/>
            <person name="Grigoriev I.V."/>
            <person name="Hibbett D.S."/>
        </authorList>
    </citation>
    <scope>NUCLEOTIDE SEQUENCE [LARGE SCALE GENOMIC DNA]</scope>
    <source>
        <strain evidence="26">RWD-64-598 SS2</strain>
    </source>
</reference>
<dbReference type="GO" id="GO:0003723">
    <property type="term" value="F:RNA binding"/>
    <property type="evidence" value="ECO:0007669"/>
    <property type="project" value="UniProtKB-KW"/>
</dbReference>
<dbReference type="KEGG" id="cput:CONPUDRAFT_71993"/>
<comment type="similarity">
    <text evidence="5">Belongs to the CCR4/nocturin family.</text>
</comment>
<dbReference type="EMBL" id="JH711576">
    <property type="protein sequence ID" value="EIW83447.1"/>
    <property type="molecule type" value="Genomic_DNA"/>
</dbReference>
<evidence type="ECO:0000256" key="3">
    <source>
        <dbReference type="ARBA" id="ARBA00004123"/>
    </source>
</evidence>
<evidence type="ECO:0000256" key="23">
    <source>
        <dbReference type="SAM" id="MobiDB-lite"/>
    </source>
</evidence>
<dbReference type="SMART" id="SM00369">
    <property type="entry name" value="LRR_TYP"/>
    <property type="match status" value="3"/>
</dbReference>
<evidence type="ECO:0000256" key="1">
    <source>
        <dbReference type="ARBA" id="ARBA00001663"/>
    </source>
</evidence>
<keyword evidence="15" id="KW-0694">RNA-binding</keyword>
<evidence type="ECO:0000259" key="24">
    <source>
        <dbReference type="Pfam" id="PF03372"/>
    </source>
</evidence>
<dbReference type="GeneID" id="19208977"/>
<dbReference type="RefSeq" id="XP_007766477.1">
    <property type="nucleotide sequence ID" value="XM_007768287.1"/>
</dbReference>
<dbReference type="PANTHER" id="PTHR12121">
    <property type="entry name" value="CARBON CATABOLITE REPRESSOR PROTEIN 4"/>
    <property type="match status" value="1"/>
</dbReference>
<evidence type="ECO:0000256" key="9">
    <source>
        <dbReference type="ARBA" id="ARBA00022722"/>
    </source>
</evidence>
<sequence length="717" mass="76066">MASRTVAKAAIPITNPNKPILPAPDPDAKDTPDGAPPGSASTTDGSPSAAAARANHPSATVAPITQAPRPTAARPPQNTWSALDMGGVRLKTLPPTSALFGFSFLINLYLNHNDLTQIPPAISRLRHLELLDLSGNALSSVPPELGMLTSLKELYLFDNMLTGLPVELGSLHQLRTLGIEGNPIDSGLRALVQKDGTPALISYLRDTAPIPAPPPPRTWISTLPPAERGAYAGDRGAQDDAIRVLSYNTLAQKCATERLYGYTPAWALAWEYRKELVAAEVLRHRADIVCLQEVEKARYEDFWQGAMGEAGYEGIYWWKGRWRAQGDGERAMADGCATFYKRDRFVLVDSRPLEFATAAMQRPDFKKTDDMFNRVLGKDHMALLALLGDRRTGARLVCANAHLNWDPAYRDVKLVQAAMLAEEVERAVRELAGKEVILDPVFPGSAEGGGGEGGDAGDLAGDYVTVDSASFSPDADPLASAPPTPSSQTQSQGQTPGRPRHAQSYPDPALLPVLIVGDFNSVAESGVYEFLRAGHVPPNHADWMGHTYGRYTAAAAGPRHRLGLRSAYGAAGLDGGDRGVLAGGVAPPPPPGVNGIISGDPEMSPLAPEGSPVQNAVHGTPNPSLSLGAGAGAGQSAAMGRAARPGEAVVTNHTPSYQGVLDYLWYSERTLGVTGVLGPIDAGYLDKCVGFPNAHFPSDHVCIVAEFRIKAVKDGGR</sequence>
<comment type="caution">
    <text evidence="25">The sequence shown here is derived from an EMBL/GenBank/DDBJ whole genome shotgun (WGS) entry which is preliminary data.</text>
</comment>
<evidence type="ECO:0000256" key="7">
    <source>
        <dbReference type="ARBA" id="ARBA00022490"/>
    </source>
</evidence>
<evidence type="ECO:0000256" key="13">
    <source>
        <dbReference type="ARBA" id="ARBA00022839"/>
    </source>
</evidence>
<dbReference type="SUPFAM" id="SSF52075">
    <property type="entry name" value="Outer arm dynein light chain 1"/>
    <property type="match status" value="1"/>
</dbReference>
<keyword evidence="16" id="KW-0805">Transcription regulation</keyword>
<evidence type="ECO:0000256" key="4">
    <source>
        <dbReference type="ARBA" id="ARBA00004496"/>
    </source>
</evidence>
<dbReference type="Gene3D" id="3.80.10.10">
    <property type="entry name" value="Ribonuclease Inhibitor"/>
    <property type="match status" value="1"/>
</dbReference>
<keyword evidence="7" id="KW-0963">Cytoplasm</keyword>
<evidence type="ECO:0000256" key="19">
    <source>
        <dbReference type="ARBA" id="ARBA00023475"/>
    </source>
</evidence>
<evidence type="ECO:0000256" key="11">
    <source>
        <dbReference type="ARBA" id="ARBA00022737"/>
    </source>
</evidence>
<dbReference type="InterPro" id="IPR032675">
    <property type="entry name" value="LRR_dom_sf"/>
</dbReference>
<evidence type="ECO:0000256" key="2">
    <source>
        <dbReference type="ARBA" id="ARBA00001946"/>
    </source>
</evidence>
<evidence type="ECO:0000256" key="14">
    <source>
        <dbReference type="ARBA" id="ARBA00022842"/>
    </source>
</evidence>
<dbReference type="GO" id="GO:0005737">
    <property type="term" value="C:cytoplasm"/>
    <property type="evidence" value="ECO:0007669"/>
    <property type="project" value="UniProtKB-SubCell"/>
</dbReference>
<evidence type="ECO:0000256" key="20">
    <source>
        <dbReference type="ARBA" id="ARBA00030493"/>
    </source>
</evidence>